<name>A0A8K0ADL9_BRALA</name>
<dbReference type="SUPFAM" id="SSF53300">
    <property type="entry name" value="vWA-like"/>
    <property type="match status" value="1"/>
</dbReference>
<dbReference type="AlphaFoldDB" id="A0A8K0ADL9"/>
<reference evidence="2" key="1">
    <citation type="submission" date="2022-01" db="EMBL/GenBank/DDBJ databases">
        <authorList>
            <person name="Braso-Vives M."/>
        </authorList>
    </citation>
    <scope>NUCLEOTIDE SEQUENCE</scope>
</reference>
<dbReference type="InterPro" id="IPR013320">
    <property type="entry name" value="ConA-like_dom_sf"/>
</dbReference>
<keyword evidence="3" id="KW-1185">Reference proteome</keyword>
<dbReference type="InterPro" id="IPR002035">
    <property type="entry name" value="VWF_A"/>
</dbReference>
<dbReference type="EMBL" id="OV696693">
    <property type="protein sequence ID" value="CAH1272495.1"/>
    <property type="molecule type" value="Genomic_DNA"/>
</dbReference>
<accession>A0A8K0ADL9</accession>
<proteinExistence type="predicted"/>
<dbReference type="OrthoDB" id="5988334at2759"/>
<sequence length="440" mass="47467">MANVEVPDCIFFLPTPTDILELHGIRDVRSMRWTLLVSVLLLSTSIGGTNAQDPVGLWPLNAEHGASDVTGNGNDGVATGTQLAAGPYGDADGSFLFSGTTNSYVDIPNNGALDVRYSCTILAHIYPTGEAGPIFNYVATNNGWGAHLWQVSAEQLFWRPVSREENFELTPAVRGPLQQNVWNYVAATFDNSTGMAYIWNNGEIIGKRQIRNAEIETQWPIRVARRNGDSRIFTGRLACLQLYNYAMTADQIAAAQEKCRPQPCSVETVFVVDRSSSTQSTGFSNAKQYMVDFAQCFTGQDIGVGAIPYDCVPKTSFQLGIYTVGDALLTDAVYNMQYTGGTTRTALAITYMMNTANFRVGVPRVAVIITDGSPEESISELAAKADMARDAGIILYAVGNGVLVDNAALEAIAGGPDNVFSIAAPCDLATRILELCGSYR</sequence>
<dbReference type="SUPFAM" id="SSF49899">
    <property type="entry name" value="Concanavalin A-like lectins/glucanases"/>
    <property type="match status" value="1"/>
</dbReference>
<protein>
    <submittedName>
        <fullName evidence="2">MATN2 protein</fullName>
    </submittedName>
</protein>
<evidence type="ECO:0000313" key="2">
    <source>
        <dbReference type="EMBL" id="CAH1272495.1"/>
    </source>
</evidence>
<dbReference type="Pfam" id="PF00092">
    <property type="entry name" value="VWA"/>
    <property type="match status" value="1"/>
</dbReference>
<evidence type="ECO:0000259" key="1">
    <source>
        <dbReference type="PROSITE" id="PS50234"/>
    </source>
</evidence>
<dbReference type="SMART" id="SM00327">
    <property type="entry name" value="VWA"/>
    <property type="match status" value="1"/>
</dbReference>
<dbReference type="PRINTS" id="PR00453">
    <property type="entry name" value="VWFADOMAIN"/>
</dbReference>
<dbReference type="Gene3D" id="2.60.120.200">
    <property type="match status" value="1"/>
</dbReference>
<dbReference type="PROSITE" id="PS50234">
    <property type="entry name" value="VWFA"/>
    <property type="match status" value="1"/>
</dbReference>
<gene>
    <name evidence="2" type="primary">MATN2</name>
    <name evidence="2" type="ORF">BLAG_LOCUS24126</name>
</gene>
<dbReference type="Gene3D" id="3.40.50.410">
    <property type="entry name" value="von Willebrand factor, type A domain"/>
    <property type="match status" value="1"/>
</dbReference>
<dbReference type="Proteomes" id="UP000838412">
    <property type="component" value="Chromosome 8"/>
</dbReference>
<evidence type="ECO:0000313" key="3">
    <source>
        <dbReference type="Proteomes" id="UP000838412"/>
    </source>
</evidence>
<feature type="domain" description="VWFA" evidence="1">
    <location>
        <begin position="267"/>
        <end position="435"/>
    </location>
</feature>
<dbReference type="Pfam" id="PF13385">
    <property type="entry name" value="Laminin_G_3"/>
    <property type="match status" value="1"/>
</dbReference>
<dbReference type="InterPro" id="IPR036465">
    <property type="entry name" value="vWFA_dom_sf"/>
</dbReference>
<organism evidence="2 3">
    <name type="scientific">Branchiostoma lanceolatum</name>
    <name type="common">Common lancelet</name>
    <name type="synonym">Amphioxus lanceolatum</name>
    <dbReference type="NCBI Taxonomy" id="7740"/>
    <lineage>
        <taxon>Eukaryota</taxon>
        <taxon>Metazoa</taxon>
        <taxon>Chordata</taxon>
        <taxon>Cephalochordata</taxon>
        <taxon>Leptocardii</taxon>
        <taxon>Amphioxiformes</taxon>
        <taxon>Branchiostomatidae</taxon>
        <taxon>Branchiostoma</taxon>
    </lineage>
</organism>
<dbReference type="PANTHER" id="PTHR47635">
    <property type="entry name" value="CUB DOMAIN-CONTAINING PROTEIN"/>
    <property type="match status" value="1"/>
</dbReference>
<dbReference type="PANTHER" id="PTHR47635:SF2">
    <property type="entry name" value="LAMG-LIKE JELLYROLL FOLD DOMAIN-CONTAINING PROTEIN"/>
    <property type="match status" value="1"/>
</dbReference>